<dbReference type="InterPro" id="IPR036465">
    <property type="entry name" value="vWFA_dom_sf"/>
</dbReference>
<feature type="transmembrane region" description="Helical" evidence="1">
    <location>
        <begin position="29"/>
        <end position="48"/>
    </location>
</feature>
<feature type="domain" description="Putative Flp pilus-assembly TadG-like N-terminal" evidence="2">
    <location>
        <begin position="27"/>
        <end position="73"/>
    </location>
</feature>
<dbReference type="Gene3D" id="2.40.30.180">
    <property type="entry name" value="Ubiquitin-activating enzyme E1, FCCH domain"/>
    <property type="match status" value="2"/>
</dbReference>
<evidence type="ECO:0000256" key="1">
    <source>
        <dbReference type="SAM" id="Phobius"/>
    </source>
</evidence>
<dbReference type="AlphaFoldDB" id="A0A7W6JB69"/>
<proteinExistence type="predicted"/>
<organism evidence="3 4">
    <name type="scientific">Brevundimonas lenta</name>
    <dbReference type="NCBI Taxonomy" id="424796"/>
    <lineage>
        <taxon>Bacteria</taxon>
        <taxon>Pseudomonadati</taxon>
        <taxon>Pseudomonadota</taxon>
        <taxon>Alphaproteobacteria</taxon>
        <taxon>Caulobacterales</taxon>
        <taxon>Caulobacteraceae</taxon>
        <taxon>Brevundimonas</taxon>
    </lineage>
</organism>
<name>A0A7W6JB69_9CAUL</name>
<dbReference type="EMBL" id="JACIDM010000001">
    <property type="protein sequence ID" value="MBB4081884.1"/>
    <property type="molecule type" value="Genomic_DNA"/>
</dbReference>
<keyword evidence="1" id="KW-1133">Transmembrane helix</keyword>
<dbReference type="Proteomes" id="UP000529946">
    <property type="component" value="Unassembled WGS sequence"/>
</dbReference>
<protein>
    <submittedName>
        <fullName evidence="3">Flp pilus assembly protein TadG</fullName>
    </submittedName>
</protein>
<dbReference type="InterPro" id="IPR028087">
    <property type="entry name" value="Tad_N"/>
</dbReference>
<reference evidence="3 4" key="1">
    <citation type="submission" date="2020-08" db="EMBL/GenBank/DDBJ databases">
        <title>Genomic Encyclopedia of Type Strains, Phase IV (KMG-IV): sequencing the most valuable type-strain genomes for metagenomic binning, comparative biology and taxonomic classification.</title>
        <authorList>
            <person name="Goeker M."/>
        </authorList>
    </citation>
    <scope>NUCLEOTIDE SEQUENCE [LARGE SCALE GENOMIC DNA]</scope>
    <source>
        <strain evidence="3 4">DSM 23960</strain>
    </source>
</reference>
<keyword evidence="4" id="KW-1185">Reference proteome</keyword>
<accession>A0A7W6JB69</accession>
<evidence type="ECO:0000313" key="4">
    <source>
        <dbReference type="Proteomes" id="UP000529946"/>
    </source>
</evidence>
<dbReference type="Pfam" id="PF13400">
    <property type="entry name" value="Tad"/>
    <property type="match status" value="1"/>
</dbReference>
<dbReference type="SUPFAM" id="SSF53300">
    <property type="entry name" value="vWA-like"/>
    <property type="match status" value="1"/>
</dbReference>
<evidence type="ECO:0000313" key="3">
    <source>
        <dbReference type="EMBL" id="MBB4081884.1"/>
    </source>
</evidence>
<dbReference type="Gene3D" id="3.40.50.410">
    <property type="entry name" value="von Willebrand factor, type A domain"/>
    <property type="match status" value="1"/>
</dbReference>
<dbReference type="InterPro" id="IPR042302">
    <property type="entry name" value="E1_FCCH_sf"/>
</dbReference>
<evidence type="ECO:0000259" key="2">
    <source>
        <dbReference type="Pfam" id="PF13400"/>
    </source>
</evidence>
<dbReference type="RefSeq" id="WP_183202996.1">
    <property type="nucleotide sequence ID" value="NZ_JACIDM010000001.1"/>
</dbReference>
<sequence length="641" mass="68085">MNTGNWIGGVIGGFARLSRRLASETRGNVAMLFGLTMPVLILMAVGGVDIHRASTVRVNLQDALDAAALAAARSPYTKAADIQRVGEASLKANLAAYPNIKLSTSKPPTFVLTPNDIVIANAKVDVKAIVANIFLPPYGKFMDDYIVVGSHSEVNRASRNVEVALVLDITGSMDTGTRLEDMQKAAKDLVDKVIQTNQTPYYSKVALVPYSFVINPGSYLTATRGNPATYVNVTGAVMNVVGAQKTITAATRARPVVITSNNHGFANNEVVWISGATGMTQINNKAYIVKNRTTNTFELYKLDGTRVDGTGYSSYSGSAGKVQRCQDNDCSVIVTAAGHTLTNNDYVYFTNVSGLNDSSGTSVVNGKPFLVGNVTSTTFTIEPPESSTITPYASGGRAWCAQVGCEYLAFENMEGDLVAHRISGCITERTGADAYTEKTPAGGRWLGRHYPNTSGGACGLGPTIMPLSSDAATIKTRIGNFVSSGSTAGQIGIGWGWYMLSPEFNSIWPSGSAGDYNPAKLLKAVVIMTDGEFNTPYCSGVIPDNWGAGTSAAQRIDCTEDGVSRYEDPFAQSRKMCEAMKLKGVIIYTVGLQIDANGDAADLLEDCASSRDNFFMPASGADLSDAFAAIGRDIVQLRISK</sequence>
<comment type="caution">
    <text evidence="3">The sequence shown here is derived from an EMBL/GenBank/DDBJ whole genome shotgun (WGS) entry which is preliminary data.</text>
</comment>
<keyword evidence="1" id="KW-0812">Transmembrane</keyword>
<gene>
    <name evidence="3" type="ORF">GGR12_000723</name>
</gene>
<keyword evidence="1" id="KW-0472">Membrane</keyword>